<keyword evidence="4" id="KW-1185">Reference proteome</keyword>
<proteinExistence type="predicted"/>
<dbReference type="Proteomes" id="UP000218811">
    <property type="component" value="Unassembled WGS sequence"/>
</dbReference>
<organism evidence="3 4">
    <name type="scientific">Wolfiporia cocos (strain MD-104)</name>
    <name type="common">Brown rot fungus</name>
    <dbReference type="NCBI Taxonomy" id="742152"/>
    <lineage>
        <taxon>Eukaryota</taxon>
        <taxon>Fungi</taxon>
        <taxon>Dikarya</taxon>
        <taxon>Basidiomycota</taxon>
        <taxon>Agaricomycotina</taxon>
        <taxon>Agaricomycetes</taxon>
        <taxon>Polyporales</taxon>
        <taxon>Phaeolaceae</taxon>
        <taxon>Wolfiporia</taxon>
    </lineage>
</organism>
<keyword evidence="2" id="KW-0732">Signal</keyword>
<dbReference type="AlphaFoldDB" id="A0A2H3J3G8"/>
<accession>A0A2H3J3G8</accession>
<protein>
    <submittedName>
        <fullName evidence="3">Uncharacterized protein</fullName>
    </submittedName>
</protein>
<evidence type="ECO:0000313" key="3">
    <source>
        <dbReference type="EMBL" id="PCH36782.1"/>
    </source>
</evidence>
<feature type="region of interest" description="Disordered" evidence="1">
    <location>
        <begin position="27"/>
        <end position="54"/>
    </location>
</feature>
<evidence type="ECO:0000256" key="2">
    <source>
        <dbReference type="SAM" id="SignalP"/>
    </source>
</evidence>
<evidence type="ECO:0000313" key="4">
    <source>
        <dbReference type="Proteomes" id="UP000218811"/>
    </source>
</evidence>
<feature type="compositionally biased region" description="Low complexity" evidence="1">
    <location>
        <begin position="28"/>
        <end position="41"/>
    </location>
</feature>
<reference evidence="3 4" key="1">
    <citation type="journal article" date="2012" name="Science">
        <title>The Paleozoic origin of enzymatic lignin decomposition reconstructed from 31 fungal genomes.</title>
        <authorList>
            <person name="Floudas D."/>
            <person name="Binder M."/>
            <person name="Riley R."/>
            <person name="Barry K."/>
            <person name="Blanchette R.A."/>
            <person name="Henrissat B."/>
            <person name="Martinez A.T."/>
            <person name="Otillar R."/>
            <person name="Spatafora J.W."/>
            <person name="Yadav J.S."/>
            <person name="Aerts A."/>
            <person name="Benoit I."/>
            <person name="Boyd A."/>
            <person name="Carlson A."/>
            <person name="Copeland A."/>
            <person name="Coutinho P.M."/>
            <person name="de Vries R.P."/>
            <person name="Ferreira P."/>
            <person name="Findley K."/>
            <person name="Foster B."/>
            <person name="Gaskell J."/>
            <person name="Glotzer D."/>
            <person name="Gorecki P."/>
            <person name="Heitman J."/>
            <person name="Hesse C."/>
            <person name="Hori C."/>
            <person name="Igarashi K."/>
            <person name="Jurgens J.A."/>
            <person name="Kallen N."/>
            <person name="Kersten P."/>
            <person name="Kohler A."/>
            <person name="Kuees U."/>
            <person name="Kumar T.K.A."/>
            <person name="Kuo A."/>
            <person name="LaButti K."/>
            <person name="Larrondo L.F."/>
            <person name="Lindquist E."/>
            <person name="Ling A."/>
            <person name="Lombard V."/>
            <person name="Lucas S."/>
            <person name="Lundell T."/>
            <person name="Martin R."/>
            <person name="McLaughlin D.J."/>
            <person name="Morgenstern I."/>
            <person name="Morin E."/>
            <person name="Murat C."/>
            <person name="Nagy L.G."/>
            <person name="Nolan M."/>
            <person name="Ohm R.A."/>
            <person name="Patyshakuliyeva A."/>
            <person name="Rokas A."/>
            <person name="Ruiz-Duenas F.J."/>
            <person name="Sabat G."/>
            <person name="Salamov A."/>
            <person name="Samejima M."/>
            <person name="Schmutz J."/>
            <person name="Slot J.C."/>
            <person name="St John F."/>
            <person name="Stenlid J."/>
            <person name="Sun H."/>
            <person name="Sun S."/>
            <person name="Syed K."/>
            <person name="Tsang A."/>
            <person name="Wiebenga A."/>
            <person name="Young D."/>
            <person name="Pisabarro A."/>
            <person name="Eastwood D.C."/>
            <person name="Martin F."/>
            <person name="Cullen D."/>
            <person name="Grigoriev I.V."/>
            <person name="Hibbett D.S."/>
        </authorList>
    </citation>
    <scope>NUCLEOTIDE SEQUENCE [LARGE SCALE GENOMIC DNA]</scope>
    <source>
        <strain evidence="3 4">MD-104</strain>
    </source>
</reference>
<feature type="chain" id="PRO_5013729485" evidence="2">
    <location>
        <begin position="20"/>
        <end position="54"/>
    </location>
</feature>
<dbReference type="EMBL" id="KB467898">
    <property type="protein sequence ID" value="PCH36782.1"/>
    <property type="molecule type" value="Genomic_DNA"/>
</dbReference>
<sequence>MRASFILTLLAMLAIGASASPTPLRPDAAAVAEQAGSAAQQRPHVYSRRPRAHP</sequence>
<feature type="compositionally biased region" description="Basic residues" evidence="1">
    <location>
        <begin position="45"/>
        <end position="54"/>
    </location>
</feature>
<name>A0A2H3J3G8_WOLCO</name>
<feature type="signal peptide" evidence="2">
    <location>
        <begin position="1"/>
        <end position="19"/>
    </location>
</feature>
<gene>
    <name evidence="3" type="ORF">WOLCODRAFT_83358</name>
</gene>
<evidence type="ECO:0000256" key="1">
    <source>
        <dbReference type="SAM" id="MobiDB-lite"/>
    </source>
</evidence>